<name>A0ABV1H343_9FIRM</name>
<evidence type="ECO:0000256" key="1">
    <source>
        <dbReference type="SAM" id="Phobius"/>
    </source>
</evidence>
<organism evidence="4 5">
    <name type="scientific">Lachnospira intestinalis</name>
    <dbReference type="NCBI Taxonomy" id="3133158"/>
    <lineage>
        <taxon>Bacteria</taxon>
        <taxon>Bacillati</taxon>
        <taxon>Bacillota</taxon>
        <taxon>Clostridia</taxon>
        <taxon>Lachnospirales</taxon>
        <taxon>Lachnospiraceae</taxon>
        <taxon>Lachnospira</taxon>
    </lineage>
</organism>
<feature type="domain" description="Penicillin-binding protein transpeptidase" evidence="2">
    <location>
        <begin position="178"/>
        <end position="485"/>
    </location>
</feature>
<dbReference type="PANTHER" id="PTHR30627:SF24">
    <property type="entry name" value="PENICILLIN-BINDING PROTEIN 4B"/>
    <property type="match status" value="1"/>
</dbReference>
<sequence length="490" mass="53276">MEKEKQKKRKSKKRETDILETKKNSGLRNRETNIISFVFAGLFLFMMGYLVWFNVTEAPDIINSPYNKRVDNQETKVVRGDILAADGSILATTETDEDGNETRSYPFGKVFCHVVGLSSAKSGIEGEENYHLLSEDGNVLKQLASDATGQKAMGNTSVTTLDVDLQEAAYKAIGSNKGAVIVMEPSTGKILAMVSKPDYDPNDASTDYSEWLTYDSADSVLLNRATQGLYPPGSTFKIITALEYIREYDADSYSYHCTGSAYIQGGTSIPCFDNKAHGTEDLETAFANSCNSAFSTIGTQLNRSAFKNLCSTLMFNSNLPIGIEYNSSSFTLDDSSGISEAQETAIGQGKTMMTPIHNLMITAAIANDGVMMTPYLVDHVQTADKIIVEQTTPTALATVATADEAEQLTQYMRAVVTQGTGYALKNASYKAAGKTGSAQYDSSDNVHSWFVGFAPYDDPEVAICVILEGGYTGVRNASYVAKEVLDAYFN</sequence>
<protein>
    <submittedName>
        <fullName evidence="4">Penicillin-binding transpeptidase domain-containing protein</fullName>
    </submittedName>
</protein>
<proteinExistence type="predicted"/>
<dbReference type="PANTHER" id="PTHR30627">
    <property type="entry name" value="PEPTIDOGLYCAN D,D-TRANSPEPTIDASE"/>
    <property type="match status" value="1"/>
</dbReference>
<keyword evidence="1" id="KW-0812">Transmembrane</keyword>
<dbReference type="Gene3D" id="3.90.1310.10">
    <property type="entry name" value="Penicillin-binding protein 2a (Domain 2)"/>
    <property type="match status" value="1"/>
</dbReference>
<evidence type="ECO:0000259" key="3">
    <source>
        <dbReference type="Pfam" id="PF21922"/>
    </source>
</evidence>
<accession>A0ABV1H343</accession>
<dbReference type="Pfam" id="PF21922">
    <property type="entry name" value="PBP_dimer_2"/>
    <property type="match status" value="1"/>
</dbReference>
<keyword evidence="1" id="KW-1133">Transmembrane helix</keyword>
<feature type="transmembrane region" description="Helical" evidence="1">
    <location>
        <begin position="32"/>
        <end position="52"/>
    </location>
</feature>
<dbReference type="InterPro" id="IPR054120">
    <property type="entry name" value="PBPA_dimer"/>
</dbReference>
<reference evidence="4" key="1">
    <citation type="submission" date="2024-03" db="EMBL/GenBank/DDBJ databases">
        <title>Human intestinal bacterial collection.</title>
        <authorList>
            <person name="Pauvert C."/>
            <person name="Hitch T.C.A."/>
            <person name="Clavel T."/>
        </authorList>
    </citation>
    <scope>NUCLEOTIDE SEQUENCE [LARGE SCALE GENOMIC DNA]</scope>
    <source>
        <strain evidence="4">CLA-AA-H89B</strain>
    </source>
</reference>
<dbReference type="Proteomes" id="UP001546774">
    <property type="component" value="Unassembled WGS sequence"/>
</dbReference>
<gene>
    <name evidence="4" type="ORF">WMO37_03625</name>
</gene>
<comment type="caution">
    <text evidence="4">The sequence shown here is derived from an EMBL/GenBank/DDBJ whole genome shotgun (WGS) entry which is preliminary data.</text>
</comment>
<keyword evidence="5" id="KW-1185">Reference proteome</keyword>
<dbReference type="Gene3D" id="3.40.710.10">
    <property type="entry name" value="DD-peptidase/beta-lactamase superfamily"/>
    <property type="match status" value="1"/>
</dbReference>
<keyword evidence="1" id="KW-0472">Membrane</keyword>
<dbReference type="SUPFAM" id="SSF56601">
    <property type="entry name" value="beta-lactamase/transpeptidase-like"/>
    <property type="match status" value="1"/>
</dbReference>
<feature type="domain" description="Penicillin binding protein A dimerisation" evidence="3">
    <location>
        <begin position="79"/>
        <end position="155"/>
    </location>
</feature>
<evidence type="ECO:0000313" key="4">
    <source>
        <dbReference type="EMBL" id="MEQ2554106.1"/>
    </source>
</evidence>
<dbReference type="InterPro" id="IPR012338">
    <property type="entry name" value="Beta-lactam/transpept-like"/>
</dbReference>
<dbReference type="InterPro" id="IPR050515">
    <property type="entry name" value="Beta-lactam/transpept"/>
</dbReference>
<dbReference type="EMBL" id="JBBMFS010000002">
    <property type="protein sequence ID" value="MEQ2554106.1"/>
    <property type="molecule type" value="Genomic_DNA"/>
</dbReference>
<dbReference type="InterPro" id="IPR001460">
    <property type="entry name" value="PCN-bd_Tpept"/>
</dbReference>
<dbReference type="Pfam" id="PF00905">
    <property type="entry name" value="Transpeptidase"/>
    <property type="match status" value="1"/>
</dbReference>
<evidence type="ECO:0000259" key="2">
    <source>
        <dbReference type="Pfam" id="PF00905"/>
    </source>
</evidence>
<evidence type="ECO:0000313" key="5">
    <source>
        <dbReference type="Proteomes" id="UP001546774"/>
    </source>
</evidence>